<dbReference type="AlphaFoldDB" id="A0A4Z2HXS2"/>
<protein>
    <submittedName>
        <fullName evidence="1">Uncharacterized protein</fullName>
    </submittedName>
</protein>
<evidence type="ECO:0000313" key="1">
    <source>
        <dbReference type="EMBL" id="TNN70639.1"/>
    </source>
</evidence>
<organism evidence="1 2">
    <name type="scientific">Liparis tanakae</name>
    <name type="common">Tanaka's snailfish</name>
    <dbReference type="NCBI Taxonomy" id="230148"/>
    <lineage>
        <taxon>Eukaryota</taxon>
        <taxon>Metazoa</taxon>
        <taxon>Chordata</taxon>
        <taxon>Craniata</taxon>
        <taxon>Vertebrata</taxon>
        <taxon>Euteleostomi</taxon>
        <taxon>Actinopterygii</taxon>
        <taxon>Neopterygii</taxon>
        <taxon>Teleostei</taxon>
        <taxon>Neoteleostei</taxon>
        <taxon>Acanthomorphata</taxon>
        <taxon>Eupercaria</taxon>
        <taxon>Perciformes</taxon>
        <taxon>Cottioidei</taxon>
        <taxon>Cottales</taxon>
        <taxon>Liparidae</taxon>
        <taxon>Liparis</taxon>
    </lineage>
</organism>
<keyword evidence="2" id="KW-1185">Reference proteome</keyword>
<dbReference type="EMBL" id="SRLO01000160">
    <property type="protein sequence ID" value="TNN70639.1"/>
    <property type="molecule type" value="Genomic_DNA"/>
</dbReference>
<name>A0A4Z2HXS2_9TELE</name>
<evidence type="ECO:0000313" key="2">
    <source>
        <dbReference type="Proteomes" id="UP000314294"/>
    </source>
</evidence>
<gene>
    <name evidence="1" type="ORF">EYF80_019076</name>
</gene>
<dbReference type="Proteomes" id="UP000314294">
    <property type="component" value="Unassembled WGS sequence"/>
</dbReference>
<accession>A0A4Z2HXS2</accession>
<sequence>MLGSQGHSQCRDMEHTSLFLQSHTEENSRQATGSHVKQMPYECLYKKRAVLKPCPANLSRWRNGTSGELATIWSYVAFMQPDGLALNGLHQSGMALSWLSVVIIRLQ</sequence>
<proteinExistence type="predicted"/>
<reference evidence="1 2" key="1">
    <citation type="submission" date="2019-03" db="EMBL/GenBank/DDBJ databases">
        <title>First draft genome of Liparis tanakae, snailfish: a comprehensive survey of snailfish specific genes.</title>
        <authorList>
            <person name="Kim W."/>
            <person name="Song I."/>
            <person name="Jeong J.-H."/>
            <person name="Kim D."/>
            <person name="Kim S."/>
            <person name="Ryu S."/>
            <person name="Song J.Y."/>
            <person name="Lee S.K."/>
        </authorList>
    </citation>
    <scope>NUCLEOTIDE SEQUENCE [LARGE SCALE GENOMIC DNA]</scope>
    <source>
        <tissue evidence="1">Muscle</tissue>
    </source>
</reference>
<comment type="caution">
    <text evidence="1">The sequence shown here is derived from an EMBL/GenBank/DDBJ whole genome shotgun (WGS) entry which is preliminary data.</text>
</comment>